<feature type="transmembrane region" description="Helical" evidence="7">
    <location>
        <begin position="7"/>
        <end position="29"/>
    </location>
</feature>
<dbReference type="InterPro" id="IPR003370">
    <property type="entry name" value="Chromate_transpt"/>
</dbReference>
<organism evidence="8 9">
    <name type="scientific">Harryflintia acetispora</name>
    <dbReference type="NCBI Taxonomy" id="1849041"/>
    <lineage>
        <taxon>Bacteria</taxon>
        <taxon>Bacillati</taxon>
        <taxon>Bacillota</taxon>
        <taxon>Clostridia</taxon>
        <taxon>Eubacteriales</taxon>
        <taxon>Oscillospiraceae</taxon>
        <taxon>Harryflintia</taxon>
    </lineage>
</organism>
<dbReference type="AlphaFoldDB" id="A0A9X8UM35"/>
<comment type="caution">
    <text evidence="8">The sequence shown here is derived from an EMBL/GenBank/DDBJ whole genome shotgun (WGS) entry which is preliminary data.</text>
</comment>
<protein>
    <submittedName>
        <fullName evidence="8">Chromate transporter</fullName>
    </submittedName>
</protein>
<evidence type="ECO:0000313" key="9">
    <source>
        <dbReference type="Proteomes" id="UP000294682"/>
    </source>
</evidence>
<evidence type="ECO:0000313" key="8">
    <source>
        <dbReference type="EMBL" id="TCL45297.1"/>
    </source>
</evidence>
<gene>
    <name evidence="8" type="ORF">EDD78_101280</name>
</gene>
<feature type="transmembrane region" description="Helical" evidence="7">
    <location>
        <begin position="171"/>
        <end position="186"/>
    </location>
</feature>
<reference evidence="8 9" key="1">
    <citation type="submission" date="2019-03" db="EMBL/GenBank/DDBJ databases">
        <title>Genomic Encyclopedia of Type Strains, Phase IV (KMG-IV): sequencing the most valuable type-strain genomes for metagenomic binning, comparative biology and taxonomic classification.</title>
        <authorList>
            <person name="Goeker M."/>
        </authorList>
    </citation>
    <scope>NUCLEOTIDE SEQUENCE [LARGE SCALE GENOMIC DNA]</scope>
    <source>
        <strain evidence="8 9">DSM 100433</strain>
    </source>
</reference>
<dbReference type="Pfam" id="PF02417">
    <property type="entry name" value="Chromate_transp"/>
    <property type="match status" value="1"/>
</dbReference>
<comment type="similarity">
    <text evidence="2">Belongs to the chromate ion transporter (CHR) (TC 2.A.51) family.</text>
</comment>
<keyword evidence="4 7" id="KW-0812">Transmembrane</keyword>
<evidence type="ECO:0000256" key="4">
    <source>
        <dbReference type="ARBA" id="ARBA00022692"/>
    </source>
</evidence>
<dbReference type="OrthoDB" id="9788907at2"/>
<feature type="transmembrane region" description="Helical" evidence="7">
    <location>
        <begin position="70"/>
        <end position="93"/>
    </location>
</feature>
<dbReference type="GO" id="GO:0015109">
    <property type="term" value="F:chromate transmembrane transporter activity"/>
    <property type="evidence" value="ECO:0007669"/>
    <property type="project" value="InterPro"/>
</dbReference>
<name>A0A9X8UM35_9FIRM</name>
<feature type="transmembrane region" description="Helical" evidence="7">
    <location>
        <begin position="105"/>
        <end position="126"/>
    </location>
</feature>
<evidence type="ECO:0000256" key="5">
    <source>
        <dbReference type="ARBA" id="ARBA00022989"/>
    </source>
</evidence>
<keyword evidence="3" id="KW-1003">Cell membrane</keyword>
<proteinExistence type="inferred from homology"/>
<dbReference type="RefSeq" id="WP_079700377.1">
    <property type="nucleotide sequence ID" value="NZ_JADNAH010000004.1"/>
</dbReference>
<sequence>MVYLYLFLEFFKTGLFSVGGGLATLPFLYQIAERYDWLPIELIPDMIAVAESTPGPIGINMATYAGFNAAGVLGGVLATLSLVLPSYIIIILISRFLEKFRDSKLVDAAFYGLRPAVAGLITVAGWEIFRIALFNADLFGAGGNILDLFNFKAIILFALLFYLVKKFNKHPIFYIAGAAVVGIVFRF</sequence>
<accession>A0A9X8UM35</accession>
<dbReference type="PANTHER" id="PTHR43663:SF1">
    <property type="entry name" value="CHROMATE TRANSPORTER"/>
    <property type="match status" value="1"/>
</dbReference>
<keyword evidence="5 7" id="KW-1133">Transmembrane helix</keyword>
<dbReference type="PANTHER" id="PTHR43663">
    <property type="entry name" value="CHROMATE TRANSPORT PROTEIN-RELATED"/>
    <property type="match status" value="1"/>
</dbReference>
<feature type="transmembrane region" description="Helical" evidence="7">
    <location>
        <begin position="138"/>
        <end position="164"/>
    </location>
</feature>
<keyword evidence="9" id="KW-1185">Reference proteome</keyword>
<comment type="subcellular location">
    <subcellularLocation>
        <location evidence="1">Cell membrane</location>
        <topology evidence="1">Multi-pass membrane protein</topology>
    </subcellularLocation>
</comment>
<dbReference type="InterPro" id="IPR052518">
    <property type="entry name" value="CHR_Transporter"/>
</dbReference>
<evidence type="ECO:0000256" key="6">
    <source>
        <dbReference type="ARBA" id="ARBA00023136"/>
    </source>
</evidence>
<dbReference type="EMBL" id="SLUK01000001">
    <property type="protein sequence ID" value="TCL45297.1"/>
    <property type="molecule type" value="Genomic_DNA"/>
</dbReference>
<keyword evidence="6 7" id="KW-0472">Membrane</keyword>
<evidence type="ECO:0000256" key="7">
    <source>
        <dbReference type="SAM" id="Phobius"/>
    </source>
</evidence>
<evidence type="ECO:0000256" key="2">
    <source>
        <dbReference type="ARBA" id="ARBA00005262"/>
    </source>
</evidence>
<evidence type="ECO:0000256" key="1">
    <source>
        <dbReference type="ARBA" id="ARBA00004651"/>
    </source>
</evidence>
<dbReference type="GO" id="GO:0005886">
    <property type="term" value="C:plasma membrane"/>
    <property type="evidence" value="ECO:0007669"/>
    <property type="project" value="UniProtKB-SubCell"/>
</dbReference>
<dbReference type="Proteomes" id="UP000294682">
    <property type="component" value="Unassembled WGS sequence"/>
</dbReference>
<evidence type="ECO:0000256" key="3">
    <source>
        <dbReference type="ARBA" id="ARBA00022475"/>
    </source>
</evidence>